<dbReference type="GO" id="GO:0005576">
    <property type="term" value="C:extracellular region"/>
    <property type="evidence" value="ECO:0007669"/>
    <property type="project" value="InterPro"/>
</dbReference>
<evidence type="ECO:0000313" key="6">
    <source>
        <dbReference type="EMBL" id="VGO18166.1"/>
    </source>
</evidence>
<dbReference type="InterPro" id="IPR038970">
    <property type="entry name" value="Lyase_8"/>
</dbReference>
<feature type="chain" id="PRO_5025554401" evidence="3">
    <location>
        <begin position="22"/>
        <end position="1152"/>
    </location>
</feature>
<dbReference type="PANTHER" id="PTHR38481">
    <property type="entry name" value="HYALURONATE LYASE"/>
    <property type="match status" value="1"/>
</dbReference>
<feature type="domain" description="Polysaccharide lyase family 8 C-terminal" evidence="5">
    <location>
        <begin position="693"/>
        <end position="755"/>
    </location>
</feature>
<dbReference type="GO" id="GO:0005975">
    <property type="term" value="P:carbohydrate metabolic process"/>
    <property type="evidence" value="ECO:0007669"/>
    <property type="project" value="InterPro"/>
</dbReference>
<sequence length="1152" mass="126092">MARRKFAATLCFAMLAYCANAYEVQPYTPVTNSPAQLAAKQAALTALRSEWDGDNYPTQSRISGILSDNGISNPSSVPANFNLDGSWHLSLPTGASLSESQYDTHRAYFFDLLALAWLDEFQGVDHSQTIYDSLAWYFDNGYAAPHEYHETFSYHNPEKHLCGIMVLVGLLMFDEIHADRATDPDVEDVFQDMRAFGRATIQASPQIRGANWSYRIDNCLRYILFTDQVADIDEYAYHWKKALSFNRWEEESDGIHPDWSMMHHGDQNYWGMYGISWTSRVIEFGELFADKPWAYEGDNLDFIANCMIEGTRWVMFRGAVEYTSAPKRGSTLLARTDDVAEEFKALYQRLISIGDDSLTRKTELIDLEQNMILPYWSTGGSVPPTTPEFEGHRYFWNTEYQAHRRSNFGIYTRRCSQRARAPASRDGAPLHLNYGAGYTPIVRRGDELRFSRLGWDFRHVPGTTVEQGKDISGGFAGSQTRGLNLFSGAVTDGQYGCGAFEMNLVDFNDNGTYEHINGAGALKANFFFDDGMVALGQDVERISTVDGTQDSILTTINNVRRLTDVVYSVDGAAQTTVSPSVASEQRFTVTSNAWFHHDGMGYVIWPSASPATELVMSLGDRPFNSYMAVDNEWEDIVKDELGTAVWNGGVLDMFRLWIDHGTNPASDTYAYAVLPDCTLAELQAWVAAPPVQIAANTNGIQAVANTNAGVYYASFEAAGTADFGGGKTITADRPLMVMARRRAGAFEFTASNPTHRGLRNSYVPGSGSTIGTLFVNPISVGLAGFDAGDSVDFQFLTERGEEGASVSAATIPLSDALGVFSDWEFDVLGAGGVDSGTTATDWGSETPETAAPAWTVSLLGSDAESGLTVEGGTLVLTGKADAGGGISEAVLPFGKDCARGAIAASLGLNSGSTWTAAKFNLVNISGGTTNHLVDVNIQRDGSNTKNLITTGSGSASIDGTWEDASHDLEIEWNNGIADIRLTGLDSGTVILLSQSFLEDMIPNALLIRAGSDSDTKARRLQIDRLSIQLPLAGYTKWVEDYGLSGSPDADPEYDFDGDGFDNLSEFIAGTDPTLSSVFPTIGNAFFHPLENNFIIEWDSREGRVYDVYYSNSLTGTFSRIESNLVFPANSYTALVNRADFAGYYRLDVRLNQ</sequence>
<keyword evidence="7" id="KW-1185">Reference proteome</keyword>
<dbReference type="SUPFAM" id="SSF48230">
    <property type="entry name" value="Chondroitin AC/alginate lyase"/>
    <property type="match status" value="1"/>
</dbReference>
<gene>
    <name evidence="6" type="primary">cslA_1</name>
    <name evidence="6" type="ORF">SCARR_00217</name>
</gene>
<dbReference type="InterPro" id="IPR003159">
    <property type="entry name" value="Lyase_8_central_dom"/>
</dbReference>
<evidence type="ECO:0000256" key="2">
    <source>
        <dbReference type="ARBA" id="ARBA00023239"/>
    </source>
</evidence>
<dbReference type="PANTHER" id="PTHR38481:SF1">
    <property type="entry name" value="HYALURONATE LYASE"/>
    <property type="match status" value="1"/>
</dbReference>
<name>A0A6C2UG29_9BACT</name>
<dbReference type="InterPro" id="IPR004103">
    <property type="entry name" value="Lyase_8_C"/>
</dbReference>
<dbReference type="EMBL" id="CAAHFH010000001">
    <property type="protein sequence ID" value="VGO18166.1"/>
    <property type="molecule type" value="Genomic_DNA"/>
</dbReference>
<dbReference type="Pfam" id="PF02278">
    <property type="entry name" value="Lyase_8"/>
    <property type="match status" value="1"/>
</dbReference>
<feature type="domain" description="Polysaccharide lyase family 8 central" evidence="4">
    <location>
        <begin position="392"/>
        <end position="676"/>
    </location>
</feature>
<dbReference type="InterPro" id="IPR011013">
    <property type="entry name" value="Gal_mutarotase_sf_dom"/>
</dbReference>
<evidence type="ECO:0000259" key="5">
    <source>
        <dbReference type="Pfam" id="PF02884"/>
    </source>
</evidence>
<keyword evidence="3" id="KW-0732">Signal</keyword>
<dbReference type="GO" id="GO:0016837">
    <property type="term" value="F:carbon-oxygen lyase activity, acting on polysaccharides"/>
    <property type="evidence" value="ECO:0007669"/>
    <property type="project" value="UniProtKB-ARBA"/>
</dbReference>
<accession>A0A6C2UG29</accession>
<feature type="signal peptide" evidence="3">
    <location>
        <begin position="1"/>
        <end position="21"/>
    </location>
</feature>
<evidence type="ECO:0000256" key="1">
    <source>
        <dbReference type="ARBA" id="ARBA00006699"/>
    </source>
</evidence>
<dbReference type="SUPFAM" id="SSF49863">
    <property type="entry name" value="Hyaluronate lyase-like, C-terminal domain"/>
    <property type="match status" value="1"/>
</dbReference>
<dbReference type="Gene3D" id="1.50.10.100">
    <property type="entry name" value="Chondroitin AC/alginate lyase"/>
    <property type="match status" value="1"/>
</dbReference>
<evidence type="ECO:0000259" key="4">
    <source>
        <dbReference type="Pfam" id="PF02278"/>
    </source>
</evidence>
<protein>
    <submittedName>
        <fullName evidence="6">Chondroitinase-AC</fullName>
    </submittedName>
</protein>
<dbReference type="RefSeq" id="WP_136059679.1">
    <property type="nucleotide sequence ID" value="NZ_CAAHFH010000001.1"/>
</dbReference>
<reference evidence="6 7" key="1">
    <citation type="submission" date="2019-04" db="EMBL/GenBank/DDBJ databases">
        <authorList>
            <person name="Van Vliet M D."/>
        </authorList>
    </citation>
    <scope>NUCLEOTIDE SEQUENCE [LARGE SCALE GENOMIC DNA]</scope>
    <source>
        <strain evidence="6 7">F21</strain>
    </source>
</reference>
<proteinExistence type="inferred from homology"/>
<dbReference type="InterPro" id="IPR011071">
    <property type="entry name" value="Lyase_8-like_C"/>
</dbReference>
<evidence type="ECO:0000256" key="3">
    <source>
        <dbReference type="SAM" id="SignalP"/>
    </source>
</evidence>
<dbReference type="Gene3D" id="2.70.98.10">
    <property type="match status" value="1"/>
</dbReference>
<dbReference type="InterPro" id="IPR008929">
    <property type="entry name" value="Chondroitin_lyas"/>
</dbReference>
<dbReference type="AlphaFoldDB" id="A0A6C2UG29"/>
<keyword evidence="2" id="KW-0456">Lyase</keyword>
<dbReference type="Gene3D" id="2.60.220.10">
    <property type="entry name" value="Polysaccharide lyase family 8-like, C-terminal"/>
    <property type="match status" value="1"/>
</dbReference>
<comment type="similarity">
    <text evidence="1">Belongs to the polysaccharide lyase 8 family.</text>
</comment>
<dbReference type="Pfam" id="PF02884">
    <property type="entry name" value="Lyase_8_C"/>
    <property type="match status" value="1"/>
</dbReference>
<evidence type="ECO:0000313" key="7">
    <source>
        <dbReference type="Proteomes" id="UP000346198"/>
    </source>
</evidence>
<organism evidence="6 7">
    <name type="scientific">Pontiella sulfatireligans</name>
    <dbReference type="NCBI Taxonomy" id="2750658"/>
    <lineage>
        <taxon>Bacteria</taxon>
        <taxon>Pseudomonadati</taxon>
        <taxon>Kiritimatiellota</taxon>
        <taxon>Kiritimatiellia</taxon>
        <taxon>Kiritimatiellales</taxon>
        <taxon>Pontiellaceae</taxon>
        <taxon>Pontiella</taxon>
    </lineage>
</organism>
<dbReference type="GO" id="GO:0030246">
    <property type="term" value="F:carbohydrate binding"/>
    <property type="evidence" value="ECO:0007669"/>
    <property type="project" value="InterPro"/>
</dbReference>
<dbReference type="InterPro" id="IPR014718">
    <property type="entry name" value="GH-type_carb-bd"/>
</dbReference>
<dbReference type="Proteomes" id="UP000346198">
    <property type="component" value="Unassembled WGS sequence"/>
</dbReference>
<dbReference type="SUPFAM" id="SSF74650">
    <property type="entry name" value="Galactose mutarotase-like"/>
    <property type="match status" value="1"/>
</dbReference>